<dbReference type="PANTHER" id="PTHR44943">
    <property type="entry name" value="CELLULOSE SYNTHASE OPERON PROTEIN C"/>
    <property type="match status" value="1"/>
</dbReference>
<reference evidence="4" key="1">
    <citation type="submission" date="2021-01" db="EMBL/GenBank/DDBJ databases">
        <authorList>
            <consortium name="Genoscope - CEA"/>
            <person name="William W."/>
        </authorList>
    </citation>
    <scope>NUCLEOTIDE SEQUENCE</scope>
</reference>
<evidence type="ECO:0000256" key="1">
    <source>
        <dbReference type="ARBA" id="ARBA00022737"/>
    </source>
</evidence>
<sequence>MVPNQPQGDNQNMQQNIQEAQRLLKKVISNIIIYQVKNYIIQRNTKKLSNVMIKLFQLILNLILPDITRVMLKLSVYIAQSVVDNNLKKYQEAIECYDKALLINPKNDQIWNNKGHALRNLNKYQEAIECYDKALLINPQNDQALNNKALHYIIQRIIRSY</sequence>
<dbReference type="OrthoDB" id="310386at2759"/>
<evidence type="ECO:0000256" key="3">
    <source>
        <dbReference type="PROSITE-ProRule" id="PRU00339"/>
    </source>
</evidence>
<dbReference type="PANTHER" id="PTHR44943:SF4">
    <property type="entry name" value="TPR REPEAT-CONTAINING PROTEIN MJ0798"/>
    <property type="match status" value="1"/>
</dbReference>
<feature type="repeat" description="TPR" evidence="3">
    <location>
        <begin position="108"/>
        <end position="141"/>
    </location>
</feature>
<dbReference type="InterPro" id="IPR051685">
    <property type="entry name" value="Ycf3/AcsC/BcsC/TPR_MFPF"/>
</dbReference>
<evidence type="ECO:0000313" key="4">
    <source>
        <dbReference type="EMBL" id="CAD8129465.1"/>
    </source>
</evidence>
<keyword evidence="1" id="KW-0677">Repeat</keyword>
<comment type="caution">
    <text evidence="4">The sequence shown here is derived from an EMBL/GenBank/DDBJ whole genome shotgun (WGS) entry which is preliminary data.</text>
</comment>
<evidence type="ECO:0008006" key="6">
    <source>
        <dbReference type="Google" id="ProtNLM"/>
    </source>
</evidence>
<dbReference type="SMART" id="SM00028">
    <property type="entry name" value="TPR"/>
    <property type="match status" value="2"/>
</dbReference>
<gene>
    <name evidence="4" type="ORF">PSON_ATCC_30995.1.T2240017</name>
</gene>
<proteinExistence type="predicted"/>
<accession>A0A8S1RRC6</accession>
<dbReference type="AlphaFoldDB" id="A0A8S1RRC6"/>
<feature type="repeat" description="TPR" evidence="3">
    <location>
        <begin position="74"/>
        <end position="107"/>
    </location>
</feature>
<keyword evidence="5" id="KW-1185">Reference proteome</keyword>
<evidence type="ECO:0000256" key="2">
    <source>
        <dbReference type="ARBA" id="ARBA00022803"/>
    </source>
</evidence>
<dbReference type="PROSITE" id="PS50005">
    <property type="entry name" value="TPR"/>
    <property type="match status" value="2"/>
</dbReference>
<dbReference type="EMBL" id="CAJJDN010000224">
    <property type="protein sequence ID" value="CAD8129465.1"/>
    <property type="molecule type" value="Genomic_DNA"/>
</dbReference>
<protein>
    <recommendedName>
        <fullName evidence="6">Tetratricopeptide repeat protein</fullName>
    </recommendedName>
</protein>
<dbReference type="Proteomes" id="UP000692954">
    <property type="component" value="Unassembled WGS sequence"/>
</dbReference>
<keyword evidence="2 3" id="KW-0802">TPR repeat</keyword>
<evidence type="ECO:0000313" key="5">
    <source>
        <dbReference type="Proteomes" id="UP000692954"/>
    </source>
</evidence>
<dbReference type="Pfam" id="PF00515">
    <property type="entry name" value="TPR_1"/>
    <property type="match status" value="2"/>
</dbReference>
<dbReference type="PROSITE" id="PS50293">
    <property type="entry name" value="TPR_REGION"/>
    <property type="match status" value="1"/>
</dbReference>
<dbReference type="InterPro" id="IPR019734">
    <property type="entry name" value="TPR_rpt"/>
</dbReference>
<organism evidence="4 5">
    <name type="scientific">Paramecium sonneborni</name>
    <dbReference type="NCBI Taxonomy" id="65129"/>
    <lineage>
        <taxon>Eukaryota</taxon>
        <taxon>Sar</taxon>
        <taxon>Alveolata</taxon>
        <taxon>Ciliophora</taxon>
        <taxon>Intramacronucleata</taxon>
        <taxon>Oligohymenophorea</taxon>
        <taxon>Peniculida</taxon>
        <taxon>Parameciidae</taxon>
        <taxon>Paramecium</taxon>
    </lineage>
</organism>
<name>A0A8S1RRC6_9CILI</name>